<dbReference type="Gene3D" id="3.40.109.10">
    <property type="entry name" value="NADH Oxidase"/>
    <property type="match status" value="1"/>
</dbReference>
<gene>
    <name evidence="7" type="ORF">FHS87_004262</name>
</gene>
<evidence type="ECO:0000256" key="3">
    <source>
        <dbReference type="ARBA" id="ARBA00022630"/>
    </source>
</evidence>
<evidence type="ECO:0000256" key="4">
    <source>
        <dbReference type="ARBA" id="ARBA00022643"/>
    </source>
</evidence>
<protein>
    <submittedName>
        <fullName evidence="7">Nitroreductase</fullName>
    </submittedName>
</protein>
<dbReference type="Pfam" id="PF00881">
    <property type="entry name" value="Nitroreductase"/>
    <property type="match status" value="1"/>
</dbReference>
<keyword evidence="8" id="KW-1185">Reference proteome</keyword>
<evidence type="ECO:0000259" key="6">
    <source>
        <dbReference type="Pfam" id="PF00881"/>
    </source>
</evidence>
<dbReference type="InterPro" id="IPR000415">
    <property type="entry name" value="Nitroreductase-like"/>
</dbReference>
<dbReference type="PANTHER" id="PTHR43673">
    <property type="entry name" value="NAD(P)H NITROREDUCTASE YDGI-RELATED"/>
    <property type="match status" value="1"/>
</dbReference>
<comment type="caution">
    <text evidence="7">The sequence shown here is derived from an EMBL/GenBank/DDBJ whole genome shotgun (WGS) entry which is preliminary data.</text>
</comment>
<dbReference type="CDD" id="cd02136">
    <property type="entry name" value="PnbA_NfnB-like"/>
    <property type="match status" value="1"/>
</dbReference>
<evidence type="ECO:0000256" key="5">
    <source>
        <dbReference type="ARBA" id="ARBA00023002"/>
    </source>
</evidence>
<comment type="similarity">
    <text evidence="2">Belongs to the nitroreductase family.</text>
</comment>
<dbReference type="EMBL" id="JACIJD010000032">
    <property type="protein sequence ID" value="MBB5696192.1"/>
    <property type="molecule type" value="Genomic_DNA"/>
</dbReference>
<reference evidence="7 8" key="1">
    <citation type="submission" date="2020-08" db="EMBL/GenBank/DDBJ databases">
        <title>Genomic Encyclopedia of Type Strains, Phase IV (KMG-IV): sequencing the most valuable type-strain genomes for metagenomic binning, comparative biology and taxonomic classification.</title>
        <authorList>
            <person name="Goeker M."/>
        </authorList>
    </citation>
    <scope>NUCLEOTIDE SEQUENCE [LARGE SCALE GENOMIC DNA]</scope>
    <source>
        <strain evidence="7 8">DSM 25622</strain>
    </source>
</reference>
<keyword evidence="3" id="KW-0285">Flavoprotein</keyword>
<dbReference type="SUPFAM" id="SSF55469">
    <property type="entry name" value="FMN-dependent nitroreductase-like"/>
    <property type="match status" value="1"/>
</dbReference>
<feature type="domain" description="Nitroreductase" evidence="6">
    <location>
        <begin position="12"/>
        <end position="200"/>
    </location>
</feature>
<accession>A0A840YLX1</accession>
<comment type="cofactor">
    <cofactor evidence="1">
        <name>FMN</name>
        <dbReference type="ChEBI" id="CHEBI:58210"/>
    </cofactor>
</comment>
<evidence type="ECO:0000256" key="2">
    <source>
        <dbReference type="ARBA" id="ARBA00007118"/>
    </source>
</evidence>
<name>A0A840YLX1_9PROT</name>
<dbReference type="GO" id="GO:0016491">
    <property type="term" value="F:oxidoreductase activity"/>
    <property type="evidence" value="ECO:0007669"/>
    <property type="project" value="UniProtKB-KW"/>
</dbReference>
<organism evidence="7 8">
    <name type="scientific">Muricoccus pecuniae</name>
    <dbReference type="NCBI Taxonomy" id="693023"/>
    <lineage>
        <taxon>Bacteria</taxon>
        <taxon>Pseudomonadati</taxon>
        <taxon>Pseudomonadota</taxon>
        <taxon>Alphaproteobacteria</taxon>
        <taxon>Acetobacterales</taxon>
        <taxon>Roseomonadaceae</taxon>
        <taxon>Muricoccus</taxon>
    </lineage>
</organism>
<dbReference type="InterPro" id="IPR029479">
    <property type="entry name" value="Nitroreductase"/>
</dbReference>
<dbReference type="Proteomes" id="UP000580654">
    <property type="component" value="Unassembled WGS sequence"/>
</dbReference>
<dbReference type="RefSeq" id="WP_221300222.1">
    <property type="nucleotide sequence ID" value="NZ_JACIJD010000032.1"/>
</dbReference>
<dbReference type="AlphaFoldDB" id="A0A840YLX1"/>
<keyword evidence="5" id="KW-0560">Oxidoreductase</keyword>
<evidence type="ECO:0000313" key="7">
    <source>
        <dbReference type="EMBL" id="MBB5696192.1"/>
    </source>
</evidence>
<sequence>MSLPTPSFQDVVRSRHSARGFLPSPIPRDTLEDILQDAQCAPSNCNTQPWNVHIVAGKKLDALSAALLDALRAEKYSKDFTFDTADYPPTCRERASEQGRTYYRALGVARDDSLSRAEVVERNVRFFGAPHVALLFMPSVGDNVRVASDVGMYAQTFLLSLAARGYAGVPQAVLGYFADTVRQILGVPGELKLLFGISFGAPDTSHPAFTYQQGRVPLAESVAWHE</sequence>
<proteinExistence type="inferred from homology"/>
<keyword evidence="4" id="KW-0288">FMN</keyword>
<dbReference type="PANTHER" id="PTHR43673:SF2">
    <property type="entry name" value="NITROREDUCTASE"/>
    <property type="match status" value="1"/>
</dbReference>
<evidence type="ECO:0000313" key="8">
    <source>
        <dbReference type="Proteomes" id="UP000580654"/>
    </source>
</evidence>
<evidence type="ECO:0000256" key="1">
    <source>
        <dbReference type="ARBA" id="ARBA00001917"/>
    </source>
</evidence>